<feature type="domain" description="TIR" evidence="1">
    <location>
        <begin position="3"/>
        <end position="126"/>
    </location>
</feature>
<evidence type="ECO:0000313" key="3">
    <source>
        <dbReference type="Proteomes" id="UP001046350"/>
    </source>
</evidence>
<proteinExistence type="predicted"/>
<dbReference type="EMBL" id="CP077076">
    <property type="protein sequence ID" value="QXH51025.1"/>
    <property type="molecule type" value="Genomic_DNA"/>
</dbReference>
<keyword evidence="3" id="KW-1185">Reference proteome</keyword>
<organism evidence="2 3">
    <name type="scientific">Pseudomonas fakonensis</name>
    <dbReference type="NCBI Taxonomy" id="2842355"/>
    <lineage>
        <taxon>Bacteria</taxon>
        <taxon>Pseudomonadati</taxon>
        <taxon>Pseudomonadota</taxon>
        <taxon>Gammaproteobacteria</taxon>
        <taxon>Pseudomonadales</taxon>
        <taxon>Pseudomonadaceae</taxon>
        <taxon>Pseudomonas</taxon>
    </lineage>
</organism>
<dbReference type="Proteomes" id="UP001046350">
    <property type="component" value="Chromosome"/>
</dbReference>
<dbReference type="Pfam" id="PF13676">
    <property type="entry name" value="TIR_2"/>
    <property type="match status" value="1"/>
</dbReference>
<gene>
    <name evidence="2" type="ORF">KSS94_24325</name>
</gene>
<evidence type="ECO:0000313" key="2">
    <source>
        <dbReference type="EMBL" id="QXH51025.1"/>
    </source>
</evidence>
<evidence type="ECO:0000259" key="1">
    <source>
        <dbReference type="Pfam" id="PF13676"/>
    </source>
</evidence>
<accession>A0ABX8N581</accession>
<reference evidence="2" key="1">
    <citation type="journal article" date="2021" name="Microorganisms">
        <title>The Ever-Expanding Pseudomonas Genus: Description of 43 New Species and Partition of the Pseudomonas putida Group.</title>
        <authorList>
            <person name="Girard L."/>
            <person name="Lood C."/>
            <person name="Hofte M."/>
            <person name="Vandamme P."/>
            <person name="Rokni-Zadeh H."/>
            <person name="van Noort V."/>
            <person name="Lavigne R."/>
            <person name="De Mot R."/>
        </authorList>
    </citation>
    <scope>NUCLEOTIDE SEQUENCE</scope>
    <source>
        <strain evidence="2">COW40</strain>
    </source>
</reference>
<sequence>MPVFISYQHDQRLDAFILNERLLLEGIPTQLARYDDATCQTFDDICVSLRQYLVDSTHLVCVLSQQAADNWWVAWQLGAAAASNRRISLYRSGPASLPGYLERWPLLHEREHIDLFVRAYHEESTFDRAMAPAREGRHAHDRDNADFFHADLKAKIRRGF</sequence>
<dbReference type="InterPro" id="IPR000157">
    <property type="entry name" value="TIR_dom"/>
</dbReference>
<dbReference type="RefSeq" id="WP_217840571.1">
    <property type="nucleotide sequence ID" value="NZ_CP077076.1"/>
</dbReference>
<name>A0ABX8N581_9PSED</name>
<protein>
    <submittedName>
        <fullName evidence="2">TIR domain-containing protein</fullName>
    </submittedName>
</protein>